<comment type="catalytic activity">
    <reaction evidence="6">
        <text>a long chain fatty alcohol + a fatty acyl-CoA = a long-chain alcohol wax ester + CoA</text>
        <dbReference type="Rhea" id="RHEA:38443"/>
        <dbReference type="ChEBI" id="CHEBI:17135"/>
        <dbReference type="ChEBI" id="CHEBI:57287"/>
        <dbReference type="ChEBI" id="CHEBI:77636"/>
        <dbReference type="ChEBI" id="CHEBI:235323"/>
        <dbReference type="EC" id="2.3.1.75"/>
    </reaction>
</comment>
<dbReference type="InterPro" id="IPR009721">
    <property type="entry name" value="O-acyltransferase_WSD1_C"/>
</dbReference>
<comment type="pathway">
    <text evidence="2">Lipid metabolism.</text>
</comment>
<comment type="pathway">
    <text evidence="1">Glycerolipid metabolism; triacylglycerol biosynthesis.</text>
</comment>
<evidence type="ECO:0000256" key="1">
    <source>
        <dbReference type="ARBA" id="ARBA00004771"/>
    </source>
</evidence>
<proteinExistence type="inferred from homology"/>
<evidence type="ECO:0000259" key="9">
    <source>
        <dbReference type="Pfam" id="PF03007"/>
    </source>
</evidence>
<dbReference type="Proteomes" id="UP001633002">
    <property type="component" value="Unassembled WGS sequence"/>
</dbReference>
<evidence type="ECO:0000256" key="3">
    <source>
        <dbReference type="ARBA" id="ARBA00022679"/>
    </source>
</evidence>
<dbReference type="SUPFAM" id="SSF52777">
    <property type="entry name" value="CoA-dependent acyltransferases"/>
    <property type="match status" value="1"/>
</dbReference>
<accession>A0ABD3HAJ5</accession>
<evidence type="ECO:0000313" key="12">
    <source>
        <dbReference type="Proteomes" id="UP001633002"/>
    </source>
</evidence>
<feature type="domain" description="O-acyltransferase WSD1 C-terminal" evidence="10">
    <location>
        <begin position="395"/>
        <end position="539"/>
    </location>
</feature>
<dbReference type="InterPro" id="IPR004255">
    <property type="entry name" value="O-acyltransferase_WSD1_N"/>
</dbReference>
<dbReference type="InterPro" id="IPR045034">
    <property type="entry name" value="O-acyltransferase_WSD1-like"/>
</dbReference>
<feature type="region of interest" description="Disordered" evidence="8">
    <location>
        <begin position="319"/>
        <end position="362"/>
    </location>
</feature>
<dbReference type="Pfam" id="PF03007">
    <property type="entry name" value="WS_DGAT_cat"/>
    <property type="match status" value="1"/>
</dbReference>
<dbReference type="AlphaFoldDB" id="A0ABD3HAJ5"/>
<dbReference type="Pfam" id="PF06974">
    <property type="entry name" value="WS_DGAT_C"/>
    <property type="match status" value="1"/>
</dbReference>
<protein>
    <recommendedName>
        <fullName evidence="13">Diacylglycerol O-acyltransferase</fullName>
    </recommendedName>
</protein>
<evidence type="ECO:0000256" key="7">
    <source>
        <dbReference type="ARBA" id="ARBA00048109"/>
    </source>
</evidence>
<dbReference type="GO" id="GO:0005783">
    <property type="term" value="C:endoplasmic reticulum"/>
    <property type="evidence" value="ECO:0007669"/>
    <property type="project" value="UniProtKB-SubCell"/>
</dbReference>
<dbReference type="Gene3D" id="3.30.559.10">
    <property type="entry name" value="Chloramphenicol acetyltransferase-like domain"/>
    <property type="match status" value="1"/>
</dbReference>
<dbReference type="GO" id="GO:0047196">
    <property type="term" value="F:long-chain-alcohol O-fatty-acyltransferase activity"/>
    <property type="evidence" value="ECO:0007669"/>
    <property type="project" value="UniProtKB-EC"/>
</dbReference>
<dbReference type="PANTHER" id="PTHR31650">
    <property type="entry name" value="O-ACYLTRANSFERASE (WSD1-LIKE) FAMILY PROTEIN"/>
    <property type="match status" value="1"/>
</dbReference>
<evidence type="ECO:0000256" key="2">
    <source>
        <dbReference type="ARBA" id="ARBA00005189"/>
    </source>
</evidence>
<dbReference type="EMBL" id="JBJQOH010000004">
    <property type="protein sequence ID" value="KAL3687607.1"/>
    <property type="molecule type" value="Genomic_DNA"/>
</dbReference>
<evidence type="ECO:0000256" key="4">
    <source>
        <dbReference type="ARBA" id="ARBA00023315"/>
    </source>
</evidence>
<evidence type="ECO:0000313" key="11">
    <source>
        <dbReference type="EMBL" id="KAL3687607.1"/>
    </source>
</evidence>
<dbReference type="InterPro" id="IPR023213">
    <property type="entry name" value="CAT-like_dom_sf"/>
</dbReference>
<evidence type="ECO:0000259" key="10">
    <source>
        <dbReference type="Pfam" id="PF06974"/>
    </source>
</evidence>
<evidence type="ECO:0008006" key="13">
    <source>
        <dbReference type="Google" id="ProtNLM"/>
    </source>
</evidence>
<dbReference type="PANTHER" id="PTHR31650:SF1">
    <property type="entry name" value="WAX ESTER SYNTHASE_DIACYLGLYCEROL ACYLTRANSFERASE 4-RELATED"/>
    <property type="match status" value="1"/>
</dbReference>
<comment type="similarity">
    <text evidence="5">In the N-terminal section; belongs to the long-chain O-acyltransferase family.</text>
</comment>
<dbReference type="GO" id="GO:0004144">
    <property type="term" value="F:diacylglycerol O-acyltransferase activity"/>
    <property type="evidence" value="ECO:0007669"/>
    <property type="project" value="UniProtKB-EC"/>
</dbReference>
<sequence>MGSEGEVLVSPYQEFEGSLRLRPVNTGRSQAVPSTSYLEETWKDEPMTPAGRVFLDPLFDLVCVVILGFKEPINTDSFRDYVEMTIMKHKRFSSRIETRKGEPWWTQVKTDVKEHVLEMRLTPEQKADEDFVLNYTTDVLIHKPFDAAKPLWDIHLVDAKLGEAEACAVVRIHHALGDGTSLISLLMACSRMVGKPDVLPSFPTSSVSKVPAEEMTSKVYTAFLLSLWRLLVFTWYSLTEIGKFIATLIWVKDSETPIKGSQGCERLPKTYRFLNVELEDLRSVSKAVGGTMNDVFMAMAARGLKRYMEYRVKKDAEDEEKKAYGNGHLEAKEIEKTSEDGSKAEQTSGAARKQKSDSKLEKARVRGLAMINTRPTPGLPELADMMAGAASQARWGNHMGYLLFELPMKQPEDPLDLLREVKMIGDRKKSSLEGPFTYASGALTMKLCGTRIASDLVYRSCVHTTLSISNVKGPAQEVMFADNPITHIIPSVVGQPHALTLHLQSYNGRGSLVTMSTKDVIPDPEYLLELCVEALEDMKEAVAQRKV</sequence>
<name>A0ABD3HAJ5_9MARC</name>
<feature type="domain" description="O-acyltransferase WSD1-like N-terminal" evidence="9">
    <location>
        <begin position="87"/>
        <end position="296"/>
    </location>
</feature>
<keyword evidence="4" id="KW-0012">Acyltransferase</keyword>
<organism evidence="11 12">
    <name type="scientific">Riccia sorocarpa</name>
    <dbReference type="NCBI Taxonomy" id="122646"/>
    <lineage>
        <taxon>Eukaryota</taxon>
        <taxon>Viridiplantae</taxon>
        <taxon>Streptophyta</taxon>
        <taxon>Embryophyta</taxon>
        <taxon>Marchantiophyta</taxon>
        <taxon>Marchantiopsida</taxon>
        <taxon>Marchantiidae</taxon>
        <taxon>Marchantiales</taxon>
        <taxon>Ricciaceae</taxon>
        <taxon>Riccia</taxon>
    </lineage>
</organism>
<keyword evidence="12" id="KW-1185">Reference proteome</keyword>
<comment type="caution">
    <text evidence="11">The sequence shown here is derived from an EMBL/GenBank/DDBJ whole genome shotgun (WGS) entry which is preliminary data.</text>
</comment>
<comment type="catalytic activity">
    <reaction evidence="7">
        <text>an acyl-CoA + a 1,2-diacyl-sn-glycerol = a triacyl-sn-glycerol + CoA</text>
        <dbReference type="Rhea" id="RHEA:10868"/>
        <dbReference type="ChEBI" id="CHEBI:17815"/>
        <dbReference type="ChEBI" id="CHEBI:57287"/>
        <dbReference type="ChEBI" id="CHEBI:58342"/>
        <dbReference type="ChEBI" id="CHEBI:64615"/>
        <dbReference type="EC" id="2.3.1.20"/>
    </reaction>
</comment>
<keyword evidence="3" id="KW-0808">Transferase</keyword>
<gene>
    <name evidence="11" type="ORF">R1sor_013916</name>
</gene>
<evidence type="ECO:0000256" key="8">
    <source>
        <dbReference type="SAM" id="MobiDB-lite"/>
    </source>
</evidence>
<reference evidence="11 12" key="1">
    <citation type="submission" date="2024-09" db="EMBL/GenBank/DDBJ databases">
        <title>Chromosome-scale assembly of Riccia sorocarpa.</title>
        <authorList>
            <person name="Paukszto L."/>
        </authorList>
    </citation>
    <scope>NUCLEOTIDE SEQUENCE [LARGE SCALE GENOMIC DNA]</scope>
    <source>
        <strain evidence="11">LP-2024</strain>
        <tissue evidence="11">Aerial parts of the thallus</tissue>
    </source>
</reference>
<feature type="compositionally biased region" description="Basic and acidic residues" evidence="8">
    <location>
        <begin position="319"/>
        <end position="343"/>
    </location>
</feature>
<evidence type="ECO:0000256" key="6">
    <source>
        <dbReference type="ARBA" id="ARBA00047604"/>
    </source>
</evidence>
<evidence type="ECO:0000256" key="5">
    <source>
        <dbReference type="ARBA" id="ARBA00024360"/>
    </source>
</evidence>